<dbReference type="EMBL" id="WNTK01000076">
    <property type="protein sequence ID" value="KAG9472070.1"/>
    <property type="molecule type" value="Genomic_DNA"/>
</dbReference>
<accession>A0A8J6JY97</accession>
<reference evidence="1" key="1">
    <citation type="thesis" date="2020" institute="ProQuest LLC" country="789 East Eisenhower Parkway, Ann Arbor, MI, USA">
        <title>Comparative Genomics and Chromosome Evolution.</title>
        <authorList>
            <person name="Mudd A.B."/>
        </authorList>
    </citation>
    <scope>NUCLEOTIDE SEQUENCE</scope>
    <source>
        <strain evidence="1">HN-11 Male</strain>
        <tissue evidence="1">Kidney and liver</tissue>
    </source>
</reference>
<sequence length="70" mass="7411">MYRQVALVLTRSRPRGWLAHMARPGTIYIEVPTGTGSHPGPQCCLAPMAPAGTMYRQGTTTCGALIAPAV</sequence>
<dbReference type="Proteomes" id="UP000770717">
    <property type="component" value="Unassembled WGS sequence"/>
</dbReference>
<comment type="caution">
    <text evidence="1">The sequence shown here is derived from an EMBL/GenBank/DDBJ whole genome shotgun (WGS) entry which is preliminary data.</text>
</comment>
<protein>
    <submittedName>
        <fullName evidence="1">Uncharacterized protein</fullName>
    </submittedName>
</protein>
<evidence type="ECO:0000313" key="1">
    <source>
        <dbReference type="EMBL" id="KAG9472070.1"/>
    </source>
</evidence>
<dbReference type="AlphaFoldDB" id="A0A8J6JY97"/>
<proteinExistence type="predicted"/>
<evidence type="ECO:0000313" key="2">
    <source>
        <dbReference type="Proteomes" id="UP000770717"/>
    </source>
</evidence>
<name>A0A8J6JY97_ELECQ</name>
<organism evidence="1 2">
    <name type="scientific">Eleutherodactylus coqui</name>
    <name type="common">Puerto Rican coqui</name>
    <dbReference type="NCBI Taxonomy" id="57060"/>
    <lineage>
        <taxon>Eukaryota</taxon>
        <taxon>Metazoa</taxon>
        <taxon>Chordata</taxon>
        <taxon>Craniata</taxon>
        <taxon>Vertebrata</taxon>
        <taxon>Euteleostomi</taxon>
        <taxon>Amphibia</taxon>
        <taxon>Batrachia</taxon>
        <taxon>Anura</taxon>
        <taxon>Neobatrachia</taxon>
        <taxon>Hyloidea</taxon>
        <taxon>Eleutherodactylidae</taxon>
        <taxon>Eleutherodactylinae</taxon>
        <taxon>Eleutherodactylus</taxon>
        <taxon>Eleutherodactylus</taxon>
    </lineage>
</organism>
<gene>
    <name evidence="1" type="ORF">GDO78_021379</name>
</gene>
<keyword evidence="2" id="KW-1185">Reference proteome</keyword>